<evidence type="ECO:0000313" key="1">
    <source>
        <dbReference type="EMBL" id="KAJ3049063.1"/>
    </source>
</evidence>
<dbReference type="AlphaFoldDB" id="A0AAD5X039"/>
<proteinExistence type="predicted"/>
<organism evidence="1 2">
    <name type="scientific">Rhizophlyctis rosea</name>
    <dbReference type="NCBI Taxonomy" id="64517"/>
    <lineage>
        <taxon>Eukaryota</taxon>
        <taxon>Fungi</taxon>
        <taxon>Fungi incertae sedis</taxon>
        <taxon>Chytridiomycota</taxon>
        <taxon>Chytridiomycota incertae sedis</taxon>
        <taxon>Chytridiomycetes</taxon>
        <taxon>Rhizophlyctidales</taxon>
        <taxon>Rhizophlyctidaceae</taxon>
        <taxon>Rhizophlyctis</taxon>
    </lineage>
</organism>
<evidence type="ECO:0000313" key="2">
    <source>
        <dbReference type="Proteomes" id="UP001212841"/>
    </source>
</evidence>
<dbReference type="Proteomes" id="UP001212841">
    <property type="component" value="Unassembled WGS sequence"/>
</dbReference>
<sequence>MAPVDLELASDEVKQQVAERMTAVINRRYGGKAKASLVKLKEFGQTKFIK</sequence>
<gene>
    <name evidence="1" type="ORF">HK097_009899</name>
</gene>
<accession>A0AAD5X039</accession>
<keyword evidence="2" id="KW-1185">Reference proteome</keyword>
<comment type="caution">
    <text evidence="1">The sequence shown here is derived from an EMBL/GenBank/DDBJ whole genome shotgun (WGS) entry which is preliminary data.</text>
</comment>
<dbReference type="EMBL" id="JADGJD010000698">
    <property type="protein sequence ID" value="KAJ3049063.1"/>
    <property type="molecule type" value="Genomic_DNA"/>
</dbReference>
<protein>
    <submittedName>
        <fullName evidence="1">Uncharacterized protein</fullName>
    </submittedName>
</protein>
<name>A0AAD5X039_9FUNG</name>
<reference evidence="1" key="1">
    <citation type="submission" date="2020-05" db="EMBL/GenBank/DDBJ databases">
        <title>Phylogenomic resolution of chytrid fungi.</title>
        <authorList>
            <person name="Stajich J.E."/>
            <person name="Amses K."/>
            <person name="Simmons R."/>
            <person name="Seto K."/>
            <person name="Myers J."/>
            <person name="Bonds A."/>
            <person name="Quandt C.A."/>
            <person name="Barry K."/>
            <person name="Liu P."/>
            <person name="Grigoriev I."/>
            <person name="Longcore J.E."/>
            <person name="James T.Y."/>
        </authorList>
    </citation>
    <scope>NUCLEOTIDE SEQUENCE</scope>
    <source>
        <strain evidence="1">JEL0318</strain>
    </source>
</reference>